<dbReference type="InterPro" id="IPR032466">
    <property type="entry name" value="Metal_Hydrolase"/>
</dbReference>
<dbReference type="Gene3D" id="3.20.20.140">
    <property type="entry name" value="Metal-dependent hydrolases"/>
    <property type="match status" value="2"/>
</dbReference>
<evidence type="ECO:0000259" key="2">
    <source>
        <dbReference type="Pfam" id="PF01979"/>
    </source>
</evidence>
<dbReference type="RefSeq" id="YP_009430120.1">
    <property type="nucleotide sequence ID" value="NC_022098.1"/>
</dbReference>
<gene>
    <name evidence="3" type="ORF">psal_cds_1103</name>
</gene>
<dbReference type="GeneID" id="34568368"/>
<dbReference type="GO" id="GO:0016810">
    <property type="term" value="F:hydrolase activity, acting on carbon-nitrogen (but not peptide) bonds"/>
    <property type="evidence" value="ECO:0007669"/>
    <property type="project" value="InterPro"/>
</dbReference>
<protein>
    <submittedName>
        <fullName evidence="3">Cytosine/adenosine deaminase</fullName>
    </submittedName>
</protein>
<feature type="domain" description="Amidohydrolase-related" evidence="2">
    <location>
        <begin position="61"/>
        <end position="411"/>
    </location>
</feature>
<dbReference type="EMBL" id="KC977571">
    <property type="protein sequence ID" value="ATE82281.1"/>
    <property type="molecule type" value="Genomic_DNA"/>
</dbReference>
<proteinExistence type="predicted"/>
<dbReference type="PANTHER" id="PTHR43794">
    <property type="entry name" value="AMINOHYDROLASE SSNA-RELATED"/>
    <property type="match status" value="1"/>
</dbReference>
<accession>A0A291ATQ6</accession>
<dbReference type="PANTHER" id="PTHR43794:SF11">
    <property type="entry name" value="AMIDOHYDROLASE-RELATED DOMAIN-CONTAINING PROTEIN"/>
    <property type="match status" value="1"/>
</dbReference>
<name>A0A291ATQ6_9VIRU</name>
<dbReference type="Gene3D" id="2.30.40.10">
    <property type="entry name" value="Urease, subunit C, domain 1"/>
    <property type="match status" value="2"/>
</dbReference>
<dbReference type="SUPFAM" id="SSF51556">
    <property type="entry name" value="Metallo-dependent hydrolases"/>
    <property type="match status" value="1"/>
</dbReference>
<keyword evidence="1" id="KW-0378">Hydrolase</keyword>
<dbReference type="InterPro" id="IPR050287">
    <property type="entry name" value="MTA/SAH_deaminase"/>
</dbReference>
<dbReference type="InterPro" id="IPR006680">
    <property type="entry name" value="Amidohydro-rel"/>
</dbReference>
<organism evidence="3 4">
    <name type="scientific">Pandoravirus salinus</name>
    <dbReference type="NCBI Taxonomy" id="1349410"/>
    <lineage>
        <taxon>Viruses</taxon>
        <taxon>Pandoravirus</taxon>
    </lineage>
</organism>
<keyword evidence="4" id="KW-1185">Reference proteome</keyword>
<reference evidence="3 4" key="1">
    <citation type="journal article" date="2013" name="Science">
        <title>Pandoraviruses: amoeba viruses with genomes up to 2.5 Mb reaching that of parasitic eukaryotes.</title>
        <authorList>
            <person name="Philippe N."/>
            <person name="Legendre M."/>
            <person name="Doutre G."/>
            <person name="Coute Y."/>
            <person name="Poirot O."/>
            <person name="Lescot M."/>
            <person name="Arslan D."/>
            <person name="Seltzer V."/>
            <person name="Bertaux L."/>
            <person name="Bruley C."/>
            <person name="Garin J."/>
            <person name="Claverie J.M."/>
            <person name="Abergel C."/>
        </authorList>
    </citation>
    <scope>NUCLEOTIDE SEQUENCE [LARGE SCALE GENOMIC DNA]</scope>
</reference>
<dbReference type="Proteomes" id="UP000204584">
    <property type="component" value="Segment"/>
</dbReference>
<evidence type="ECO:0000313" key="3">
    <source>
        <dbReference type="EMBL" id="ATE82281.1"/>
    </source>
</evidence>
<sequence length="426" mass="44342">MRHIGLVVRGVTTMVSGPAMRTVDILVGPDGRIASIQDAHASPVCARSPGMSIIDARRMLVVPGLVNAHCAPWLDGTGGASTAARGVTPRAAVRRPVALMADMARRGVTTACLVAAPRYADVVADASVRVGMRAVVALAVSDRAKEGDPAVVASDDLNRVEAFARLWRPYPTVRAAIGLYDAAACRRAYLHAMVWGARDRGLSVHARLAKGNRDGARRATPQGGASRVAMTALGARPGDFSAVIDRDMSVNDLDAVAMAGLGIVYDDGAPLLSRAHNSTVTEATPTTRSHLATPHASRTVGARIGSPAVEALAMGTGDPWTRMRALSTIDASGRADRVWKIATVGGGRVLGLDGCGVGALQVGGVADMVVVDPRRFDPSLADASGHRAADAILRHCRPGDLAYVIVDGRVVAARGRPTLVDECLLH</sequence>
<dbReference type="Pfam" id="PF01979">
    <property type="entry name" value="Amidohydro_1"/>
    <property type="match status" value="1"/>
</dbReference>
<dbReference type="SUPFAM" id="SSF51338">
    <property type="entry name" value="Composite domain of metallo-dependent hydrolases"/>
    <property type="match status" value="1"/>
</dbReference>
<dbReference type="InterPro" id="IPR011059">
    <property type="entry name" value="Metal-dep_hydrolase_composite"/>
</dbReference>
<evidence type="ECO:0000313" key="4">
    <source>
        <dbReference type="Proteomes" id="UP000204584"/>
    </source>
</evidence>
<evidence type="ECO:0000256" key="1">
    <source>
        <dbReference type="ARBA" id="ARBA00022801"/>
    </source>
</evidence>
<dbReference type="KEGG" id="vg:34568368"/>